<accession>A0A645DXP6</accession>
<dbReference type="EMBL" id="VSSQ01039950">
    <property type="protein sequence ID" value="MPM93102.1"/>
    <property type="molecule type" value="Genomic_DNA"/>
</dbReference>
<name>A0A645DXP6_9ZZZZ</name>
<protein>
    <submittedName>
        <fullName evidence="1">Uncharacterized protein</fullName>
    </submittedName>
</protein>
<organism evidence="1">
    <name type="scientific">bioreactor metagenome</name>
    <dbReference type="NCBI Taxonomy" id="1076179"/>
    <lineage>
        <taxon>unclassified sequences</taxon>
        <taxon>metagenomes</taxon>
        <taxon>ecological metagenomes</taxon>
    </lineage>
</organism>
<evidence type="ECO:0000313" key="1">
    <source>
        <dbReference type="EMBL" id="MPM93102.1"/>
    </source>
</evidence>
<gene>
    <name evidence="1" type="ORF">SDC9_140238</name>
</gene>
<dbReference type="AlphaFoldDB" id="A0A645DXP6"/>
<proteinExistence type="predicted"/>
<comment type="caution">
    <text evidence="1">The sequence shown here is derived from an EMBL/GenBank/DDBJ whole genome shotgun (WGS) entry which is preliminary data.</text>
</comment>
<sequence>MCGDIDQADIIIISVPETVVHQALECVSIMRLIEADAYALISPLVLSECLGHVDDIVARGRLGIRVSDKAV</sequence>
<reference evidence="1" key="1">
    <citation type="submission" date="2019-08" db="EMBL/GenBank/DDBJ databases">
        <authorList>
            <person name="Kucharzyk K."/>
            <person name="Murdoch R.W."/>
            <person name="Higgins S."/>
            <person name="Loffler F."/>
        </authorList>
    </citation>
    <scope>NUCLEOTIDE SEQUENCE</scope>
</reference>